<dbReference type="Proteomes" id="UP001138757">
    <property type="component" value="Unassembled WGS sequence"/>
</dbReference>
<comment type="caution">
    <text evidence="2">The sequence shown here is derived from an EMBL/GenBank/DDBJ whole genome shotgun (WGS) entry which is preliminary data.</text>
</comment>
<keyword evidence="3" id="KW-1185">Reference proteome</keyword>
<organism evidence="2 3">
    <name type="scientific">Sphingobium nicotianae</name>
    <dbReference type="NCBI Taxonomy" id="2782607"/>
    <lineage>
        <taxon>Bacteria</taxon>
        <taxon>Pseudomonadati</taxon>
        <taxon>Pseudomonadota</taxon>
        <taxon>Alphaproteobacteria</taxon>
        <taxon>Sphingomonadales</taxon>
        <taxon>Sphingomonadaceae</taxon>
        <taxon>Sphingobium</taxon>
    </lineage>
</organism>
<accession>A0A9X1IPM9</accession>
<dbReference type="EMBL" id="JAHGAW010000002">
    <property type="protein sequence ID" value="MBT2185955.1"/>
    <property type="molecule type" value="Genomic_DNA"/>
</dbReference>
<name>A0A9X1IPM9_9SPHN</name>
<proteinExistence type="predicted"/>
<sequence length="68" mass="7104">MPKPALVTALALSSALAGAAFHQMMVHASRATSFAMTIALDPGRFAAEATVAGIRLALDLCWRTCSSR</sequence>
<evidence type="ECO:0000313" key="2">
    <source>
        <dbReference type="EMBL" id="MBT2185955.1"/>
    </source>
</evidence>
<feature type="chain" id="PRO_5040953394" evidence="1">
    <location>
        <begin position="20"/>
        <end position="68"/>
    </location>
</feature>
<reference evidence="2" key="1">
    <citation type="submission" date="2021-05" db="EMBL/GenBank/DDBJ databases">
        <title>Genome of Sphingobium sp. strain.</title>
        <authorList>
            <person name="Fan R."/>
        </authorList>
    </citation>
    <scope>NUCLEOTIDE SEQUENCE</scope>
    <source>
        <strain evidence="2">H33</strain>
    </source>
</reference>
<gene>
    <name evidence="2" type="ORF">KK488_03250</name>
</gene>
<protein>
    <submittedName>
        <fullName evidence="2">Uncharacterized protein</fullName>
    </submittedName>
</protein>
<evidence type="ECO:0000256" key="1">
    <source>
        <dbReference type="SAM" id="SignalP"/>
    </source>
</evidence>
<keyword evidence="1" id="KW-0732">Signal</keyword>
<dbReference type="RefSeq" id="WP_214621708.1">
    <property type="nucleotide sequence ID" value="NZ_JAHGAW010000002.1"/>
</dbReference>
<dbReference type="AlphaFoldDB" id="A0A9X1IPM9"/>
<feature type="signal peptide" evidence="1">
    <location>
        <begin position="1"/>
        <end position="19"/>
    </location>
</feature>
<evidence type="ECO:0000313" key="3">
    <source>
        <dbReference type="Proteomes" id="UP001138757"/>
    </source>
</evidence>